<feature type="region of interest" description="Disordered" evidence="15">
    <location>
        <begin position="893"/>
        <end position="914"/>
    </location>
</feature>
<dbReference type="Gene3D" id="1.10.730.10">
    <property type="entry name" value="Isoleucyl-tRNA Synthetase, Domain 1"/>
    <property type="match status" value="1"/>
</dbReference>
<evidence type="ECO:0000259" key="18">
    <source>
        <dbReference type="PROSITE" id="PS51185"/>
    </source>
</evidence>
<evidence type="ECO:0000256" key="14">
    <source>
        <dbReference type="RuleBase" id="RU363039"/>
    </source>
</evidence>
<dbReference type="SUPFAM" id="SSF52833">
    <property type="entry name" value="Thioredoxin-like"/>
    <property type="match status" value="1"/>
</dbReference>
<dbReference type="PROSITE" id="PS51185">
    <property type="entry name" value="WHEP_TRS_2"/>
    <property type="match status" value="2"/>
</dbReference>
<dbReference type="Gene3D" id="1.20.1050.10">
    <property type="match status" value="1"/>
</dbReference>
<dbReference type="InterPro" id="IPR036249">
    <property type="entry name" value="Thioredoxin-like_sf"/>
</dbReference>
<dbReference type="InterPro" id="IPR009080">
    <property type="entry name" value="tRNAsynth_Ia_anticodon-bd"/>
</dbReference>
<keyword evidence="9" id="KW-0694">RNA-binding</keyword>
<dbReference type="SMART" id="SM00991">
    <property type="entry name" value="WHEP-TRS"/>
    <property type="match status" value="2"/>
</dbReference>
<dbReference type="FunFam" id="2.20.28.20:FF:000001">
    <property type="entry name" value="Methionine--tRNA ligase"/>
    <property type="match status" value="1"/>
</dbReference>
<dbReference type="InterPro" id="IPR004045">
    <property type="entry name" value="Glutathione_S-Trfase_N"/>
</dbReference>
<dbReference type="Gene3D" id="3.40.30.10">
    <property type="entry name" value="Glutaredoxin"/>
    <property type="match status" value="1"/>
</dbReference>
<comment type="catalytic activity">
    <reaction evidence="13">
        <text>tRNA(Met) + L-methionine + ATP = L-methionyl-tRNA(Met) + AMP + diphosphate</text>
        <dbReference type="Rhea" id="RHEA:13481"/>
        <dbReference type="Rhea" id="RHEA-COMP:9667"/>
        <dbReference type="Rhea" id="RHEA-COMP:9698"/>
        <dbReference type="ChEBI" id="CHEBI:30616"/>
        <dbReference type="ChEBI" id="CHEBI:33019"/>
        <dbReference type="ChEBI" id="CHEBI:57844"/>
        <dbReference type="ChEBI" id="CHEBI:78442"/>
        <dbReference type="ChEBI" id="CHEBI:78530"/>
        <dbReference type="ChEBI" id="CHEBI:456215"/>
        <dbReference type="EC" id="6.1.1.10"/>
    </reaction>
</comment>
<evidence type="ECO:0000256" key="9">
    <source>
        <dbReference type="ARBA" id="ARBA00022884"/>
    </source>
</evidence>
<dbReference type="GO" id="GO:0005524">
    <property type="term" value="F:ATP binding"/>
    <property type="evidence" value="ECO:0007669"/>
    <property type="project" value="UniProtKB-KW"/>
</dbReference>
<dbReference type="PANTHER" id="PTHR45765">
    <property type="entry name" value="METHIONINE--TRNA LIGASE"/>
    <property type="match status" value="1"/>
</dbReference>
<dbReference type="SUPFAM" id="SSF47616">
    <property type="entry name" value="GST C-terminal domain-like"/>
    <property type="match status" value="1"/>
</dbReference>
<dbReference type="InterPro" id="IPR009068">
    <property type="entry name" value="uS15_NS1_RNA-bd_sf"/>
</dbReference>
<dbReference type="CDD" id="cd00939">
    <property type="entry name" value="MetRS_RNA"/>
    <property type="match status" value="2"/>
</dbReference>
<comment type="subcellular location">
    <subcellularLocation>
        <location evidence="1">Cytoplasm</location>
    </subcellularLocation>
</comment>
<dbReference type="InterPro" id="IPR014758">
    <property type="entry name" value="Met-tRNA_synth"/>
</dbReference>
<evidence type="ECO:0000256" key="13">
    <source>
        <dbReference type="ARBA" id="ARBA00047364"/>
    </source>
</evidence>
<evidence type="ECO:0000256" key="7">
    <source>
        <dbReference type="ARBA" id="ARBA00022741"/>
    </source>
</evidence>
<dbReference type="SUPFAM" id="SSF47060">
    <property type="entry name" value="S15/NS1 RNA-binding domain"/>
    <property type="match status" value="2"/>
</dbReference>
<dbReference type="InterPro" id="IPR033911">
    <property type="entry name" value="MetRS_core"/>
</dbReference>
<dbReference type="InterPro" id="IPR010987">
    <property type="entry name" value="Glutathione-S-Trfase_C-like"/>
</dbReference>
<feature type="domain" description="GST C-terminal" evidence="17">
    <location>
        <begin position="72"/>
        <end position="209"/>
    </location>
</feature>
<evidence type="ECO:0000259" key="16">
    <source>
        <dbReference type="PROSITE" id="PS50404"/>
    </source>
</evidence>
<evidence type="ECO:0000256" key="11">
    <source>
        <dbReference type="ARBA" id="ARBA00023146"/>
    </source>
</evidence>
<evidence type="ECO:0000256" key="2">
    <source>
        <dbReference type="ARBA" id="ARBA00005594"/>
    </source>
</evidence>
<dbReference type="NCBIfam" id="NF001100">
    <property type="entry name" value="PRK00133.1"/>
    <property type="match status" value="1"/>
</dbReference>
<evidence type="ECO:0000256" key="15">
    <source>
        <dbReference type="SAM" id="MobiDB-lite"/>
    </source>
</evidence>
<dbReference type="CDD" id="cd00814">
    <property type="entry name" value="MetRS_core"/>
    <property type="match status" value="1"/>
</dbReference>
<dbReference type="Pfam" id="PF09334">
    <property type="entry name" value="tRNA-synt_1g"/>
    <property type="match status" value="1"/>
</dbReference>
<dbReference type="InterPro" id="IPR000738">
    <property type="entry name" value="WHEP-TRS_dom"/>
</dbReference>
<keyword evidence="10 14" id="KW-0648">Protein biosynthesis</keyword>
<dbReference type="PROSITE" id="PS50404">
    <property type="entry name" value="GST_NTER"/>
    <property type="match status" value="1"/>
</dbReference>
<proteinExistence type="inferred from homology"/>
<dbReference type="EMBL" id="JAGEUA010000005">
    <property type="protein sequence ID" value="KAL0978896.1"/>
    <property type="molecule type" value="Genomic_DNA"/>
</dbReference>
<evidence type="ECO:0000256" key="1">
    <source>
        <dbReference type="ARBA" id="ARBA00004496"/>
    </source>
</evidence>
<evidence type="ECO:0000313" key="19">
    <source>
        <dbReference type="EMBL" id="KAL0978896.1"/>
    </source>
</evidence>
<keyword evidence="20" id="KW-1185">Reference proteome</keyword>
<evidence type="ECO:0000259" key="17">
    <source>
        <dbReference type="PROSITE" id="PS50405"/>
    </source>
</evidence>
<dbReference type="CDD" id="cd00570">
    <property type="entry name" value="GST_N_family"/>
    <property type="match status" value="1"/>
</dbReference>
<dbReference type="CDD" id="cd07957">
    <property type="entry name" value="Anticodon_Ia_Met"/>
    <property type="match status" value="1"/>
</dbReference>
<dbReference type="Gene3D" id="1.10.287.10">
    <property type="entry name" value="S15/NS1, RNA-binding"/>
    <property type="match status" value="2"/>
</dbReference>
<evidence type="ECO:0000256" key="10">
    <source>
        <dbReference type="ARBA" id="ARBA00022917"/>
    </source>
</evidence>
<keyword evidence="6 14" id="KW-0436">Ligase</keyword>
<reference evidence="19 20" key="1">
    <citation type="submission" date="2024-06" db="EMBL/GenBank/DDBJ databases">
        <authorList>
            <person name="Pan Q."/>
            <person name="Wen M."/>
            <person name="Jouanno E."/>
            <person name="Zahm M."/>
            <person name="Klopp C."/>
            <person name="Cabau C."/>
            <person name="Louis A."/>
            <person name="Berthelot C."/>
            <person name="Parey E."/>
            <person name="Roest Crollius H."/>
            <person name="Montfort J."/>
            <person name="Robinson-Rechavi M."/>
            <person name="Bouchez O."/>
            <person name="Lampietro C."/>
            <person name="Lopez Roques C."/>
            <person name="Donnadieu C."/>
            <person name="Postlethwait J."/>
            <person name="Bobe J."/>
            <person name="Verreycken H."/>
            <person name="Guiguen Y."/>
        </authorList>
    </citation>
    <scope>NUCLEOTIDE SEQUENCE [LARGE SCALE GENOMIC DNA]</scope>
    <source>
        <strain evidence="19">Up_M1</strain>
        <tissue evidence="19">Testis</tissue>
    </source>
</reference>
<dbReference type="HAMAP" id="MF_00098">
    <property type="entry name" value="Met_tRNA_synth_type1"/>
    <property type="match status" value="1"/>
</dbReference>
<evidence type="ECO:0000313" key="20">
    <source>
        <dbReference type="Proteomes" id="UP001557470"/>
    </source>
</evidence>
<dbReference type="EC" id="6.1.1.10" evidence="3"/>
<dbReference type="InterPro" id="IPR023458">
    <property type="entry name" value="Met-tRNA_ligase_1"/>
</dbReference>
<feature type="domain" description="WHEP-TRS" evidence="18">
    <location>
        <begin position="927"/>
        <end position="983"/>
    </location>
</feature>
<evidence type="ECO:0000256" key="5">
    <source>
        <dbReference type="ARBA" id="ARBA00022490"/>
    </source>
</evidence>
<dbReference type="GO" id="GO:0017101">
    <property type="term" value="C:aminoacyl-tRNA synthetase multienzyme complex"/>
    <property type="evidence" value="ECO:0007669"/>
    <property type="project" value="UniProtKB-ARBA"/>
</dbReference>
<evidence type="ECO:0000256" key="4">
    <source>
        <dbReference type="ARBA" id="ARBA00018335"/>
    </source>
</evidence>
<dbReference type="InterPro" id="IPR029038">
    <property type="entry name" value="MetRS_Zn"/>
</dbReference>
<feature type="domain" description="GST N-terminal" evidence="16">
    <location>
        <begin position="1"/>
        <end position="75"/>
    </location>
</feature>
<evidence type="ECO:0000256" key="8">
    <source>
        <dbReference type="ARBA" id="ARBA00022840"/>
    </source>
</evidence>
<keyword evidence="5" id="KW-0963">Cytoplasm</keyword>
<feature type="domain" description="WHEP-TRS" evidence="18">
    <location>
        <begin position="846"/>
        <end position="902"/>
    </location>
</feature>
<dbReference type="PANTHER" id="PTHR45765:SF1">
    <property type="entry name" value="METHIONINE--TRNA LIGASE, CYTOPLASMIC"/>
    <property type="match status" value="1"/>
</dbReference>
<evidence type="ECO:0000256" key="3">
    <source>
        <dbReference type="ARBA" id="ARBA00012838"/>
    </source>
</evidence>
<dbReference type="Pfam" id="PF18485">
    <property type="entry name" value="GST_N_5"/>
    <property type="match status" value="1"/>
</dbReference>
<accession>A0ABD0X8T7</accession>
<dbReference type="GO" id="GO:0005737">
    <property type="term" value="C:cytoplasm"/>
    <property type="evidence" value="ECO:0007669"/>
    <property type="project" value="UniProtKB-SubCell"/>
</dbReference>
<dbReference type="InterPro" id="IPR041598">
    <property type="entry name" value="MARS_N"/>
</dbReference>
<gene>
    <name evidence="19" type="ORF">UPYG_G00177320</name>
</gene>
<dbReference type="FunFam" id="3.40.50.620:FF:000640">
    <property type="entry name" value="Uncharacterized protein"/>
    <property type="match status" value="1"/>
</dbReference>
<comment type="caution">
    <text evidence="19">The sequence shown here is derived from an EMBL/GenBank/DDBJ whole genome shotgun (WGS) entry which is preliminary data.</text>
</comment>
<sequence length="987" mass="109864">MKLFVSEGNPHCLKVLAVLELTGVKCAIQHVIHDEKVVSYLNRPSLPALLLPSGMPLFSANAICRYLGESVGLQCSDLSNQWLEWEATELQPALAQGLHLAVLQGKGPEACRVLQGPLTYLEQSLSKTRTSFLTDDIVSVADVVLWAALYPILSDISLLSGEQTKVQNWFERVGLLAACKSAAQSVLQGKGLNAEVLKTYLQKQPAPPQRRDIQPCNSPEQGTEGDHVITEDEIQSAAATWAKGLAETPLVTDRQHPILPQEGKRNILVTSALPYVNNVPHLGNIIGCVLSADVYSRYGRLRGWNVLYVCGTDEYGTATENKAREEGLTPQQICDKYHSVHADIYRWFQVDFDFFGRTTTEKQTQIAQNIFWRLHERGFLLEDTVEQLRCEACKRFLADRFVEGTCPFCSYPEARGDQCDKCGRLINAVELREPKCKVCSQTPVVRSSKHLFLDLPKLEVELEQWLEMSMGSGDWTANAKQITRSWLRDGLKPRCITRDLKWGTPVPHPNFSDKVFYVWFDAPIGYLSITANYTDQWEKWWKNPEQVELYNFMAKDNVPFHSVVFPCSLLGAQDNYTLVNHLVATEYLNYEDTKFSKSRGVGVFGDMAKDTGIPSDVWRFYLLYLRPEGQDSAFSWADMAIKNNSELLNNLGNFINRAGMFVSKFFENCVPVMDLQPEDKRLLAQVGWELKQYINLMDKVKLRDALKCILNISRHGNQYIQVNEPWKKIKGSETDRRRAGTVTGVSVNVACLLSVTLLPYMPTVSQTIRQQLNAPPTVTATFLQGTGSFVCALPAGHHIGTVSPLFQKLETDQIEALKKRFGGQQAKAAIRPAQTSATQTVVNGVDTKELTLAVAEQGEKVRTLKAQKAEKAAITAEVTKLLELKKQLALAEGKSPEPVPMKGTNAHPTPSPAPAVQAVVSKADPERAKELTLAVTEQGEKVRTLKAQKAEKAAVTAEVAKLLELKKQLALAEGKSPEPVPMKGTKK</sequence>
<comment type="similarity">
    <text evidence="2 14">Belongs to the class-I aminoacyl-tRNA synthetase family.</text>
</comment>
<dbReference type="SUPFAM" id="SSF47323">
    <property type="entry name" value="Anticodon-binding domain of a subclass of class I aminoacyl-tRNA synthetases"/>
    <property type="match status" value="1"/>
</dbReference>
<organism evidence="19 20">
    <name type="scientific">Umbra pygmaea</name>
    <name type="common">Eastern mudminnow</name>
    <dbReference type="NCBI Taxonomy" id="75934"/>
    <lineage>
        <taxon>Eukaryota</taxon>
        <taxon>Metazoa</taxon>
        <taxon>Chordata</taxon>
        <taxon>Craniata</taxon>
        <taxon>Vertebrata</taxon>
        <taxon>Euteleostomi</taxon>
        <taxon>Actinopterygii</taxon>
        <taxon>Neopterygii</taxon>
        <taxon>Teleostei</taxon>
        <taxon>Protacanthopterygii</taxon>
        <taxon>Esociformes</taxon>
        <taxon>Umbridae</taxon>
        <taxon>Umbra</taxon>
    </lineage>
</organism>
<dbReference type="AlphaFoldDB" id="A0ABD0X8T7"/>
<dbReference type="GO" id="GO:0004825">
    <property type="term" value="F:methionine-tRNA ligase activity"/>
    <property type="evidence" value="ECO:0007669"/>
    <property type="project" value="UniProtKB-EC"/>
</dbReference>
<evidence type="ECO:0000256" key="6">
    <source>
        <dbReference type="ARBA" id="ARBA00022598"/>
    </source>
</evidence>
<keyword evidence="7 14" id="KW-0547">Nucleotide-binding</keyword>
<dbReference type="InterPro" id="IPR041872">
    <property type="entry name" value="Anticodon_Met"/>
</dbReference>
<evidence type="ECO:0000256" key="12">
    <source>
        <dbReference type="ARBA" id="ARBA00030904"/>
    </source>
</evidence>
<dbReference type="Pfam" id="PF00458">
    <property type="entry name" value="WHEP-TRS"/>
    <property type="match status" value="2"/>
</dbReference>
<protein>
    <recommendedName>
        <fullName evidence="4">Methionine--tRNA ligase, cytoplasmic</fullName>
        <ecNumber evidence="3">6.1.1.10</ecNumber>
    </recommendedName>
    <alternativeName>
        <fullName evidence="12">Methionyl-tRNA synthetase</fullName>
    </alternativeName>
</protein>
<dbReference type="GO" id="GO:0003723">
    <property type="term" value="F:RNA binding"/>
    <property type="evidence" value="ECO:0007669"/>
    <property type="project" value="UniProtKB-KW"/>
</dbReference>
<dbReference type="Pfam" id="PF19303">
    <property type="entry name" value="Anticodon_3"/>
    <property type="match status" value="1"/>
</dbReference>
<dbReference type="PROSITE" id="PS00178">
    <property type="entry name" value="AA_TRNA_LIGASE_I"/>
    <property type="match status" value="1"/>
</dbReference>
<dbReference type="FunFam" id="1.10.730.10:FF:000010">
    <property type="entry name" value="methionine--tRNA ligase, cytoplasmic"/>
    <property type="match status" value="1"/>
</dbReference>
<dbReference type="SUPFAM" id="SSF52374">
    <property type="entry name" value="Nucleotidylyl transferase"/>
    <property type="match status" value="1"/>
</dbReference>
<dbReference type="Gene3D" id="3.40.50.620">
    <property type="entry name" value="HUPs"/>
    <property type="match status" value="1"/>
</dbReference>
<name>A0ABD0X8T7_UMBPY</name>
<dbReference type="InterPro" id="IPR015413">
    <property type="entry name" value="Methionyl/Leucyl_tRNA_Synth"/>
</dbReference>
<dbReference type="PRINTS" id="PR01041">
    <property type="entry name" value="TRNASYNTHMET"/>
</dbReference>
<feature type="region of interest" description="Disordered" evidence="15">
    <location>
        <begin position="206"/>
        <end position="225"/>
    </location>
</feature>
<keyword evidence="11 14" id="KW-0030">Aminoacyl-tRNA synthetase</keyword>
<dbReference type="Gene3D" id="2.20.28.20">
    <property type="entry name" value="Methionyl-tRNA synthetase, Zn-domain"/>
    <property type="match status" value="1"/>
</dbReference>
<dbReference type="GO" id="GO:0006418">
    <property type="term" value="P:tRNA aminoacylation for protein translation"/>
    <property type="evidence" value="ECO:0007669"/>
    <property type="project" value="UniProtKB-ARBA"/>
</dbReference>
<dbReference type="PROSITE" id="PS50405">
    <property type="entry name" value="GST_CTER"/>
    <property type="match status" value="1"/>
</dbReference>
<dbReference type="InterPro" id="IPR001412">
    <property type="entry name" value="aa-tRNA-synth_I_CS"/>
</dbReference>
<dbReference type="Proteomes" id="UP001557470">
    <property type="component" value="Unassembled WGS sequence"/>
</dbReference>
<keyword evidence="8 14" id="KW-0067">ATP-binding</keyword>
<dbReference type="SUPFAM" id="SSF57770">
    <property type="entry name" value="Methionyl-tRNA synthetase (MetRS), Zn-domain"/>
    <property type="match status" value="1"/>
</dbReference>
<dbReference type="InterPro" id="IPR014729">
    <property type="entry name" value="Rossmann-like_a/b/a_fold"/>
</dbReference>
<dbReference type="NCBIfam" id="TIGR00398">
    <property type="entry name" value="metG"/>
    <property type="match status" value="1"/>
</dbReference>
<dbReference type="InterPro" id="IPR036282">
    <property type="entry name" value="Glutathione-S-Trfase_C_sf"/>
</dbReference>